<organism evidence="2 3">
    <name type="scientific">Modicella reniformis</name>
    <dbReference type="NCBI Taxonomy" id="1440133"/>
    <lineage>
        <taxon>Eukaryota</taxon>
        <taxon>Fungi</taxon>
        <taxon>Fungi incertae sedis</taxon>
        <taxon>Mucoromycota</taxon>
        <taxon>Mortierellomycotina</taxon>
        <taxon>Mortierellomycetes</taxon>
        <taxon>Mortierellales</taxon>
        <taxon>Mortierellaceae</taxon>
        <taxon>Modicella</taxon>
    </lineage>
</organism>
<dbReference type="Pfam" id="PF03031">
    <property type="entry name" value="NIF"/>
    <property type="match status" value="1"/>
</dbReference>
<dbReference type="SMART" id="SM00577">
    <property type="entry name" value="CPDc"/>
    <property type="match status" value="1"/>
</dbReference>
<dbReference type="GO" id="GO:0016791">
    <property type="term" value="F:phosphatase activity"/>
    <property type="evidence" value="ECO:0007669"/>
    <property type="project" value="InterPro"/>
</dbReference>
<dbReference type="PROSITE" id="PS50969">
    <property type="entry name" value="FCP1"/>
    <property type="match status" value="1"/>
</dbReference>
<dbReference type="CDD" id="cd07521">
    <property type="entry name" value="HAD_FCP1-like"/>
    <property type="match status" value="1"/>
</dbReference>
<evidence type="ECO:0000313" key="3">
    <source>
        <dbReference type="Proteomes" id="UP000749646"/>
    </source>
</evidence>
<evidence type="ECO:0000259" key="1">
    <source>
        <dbReference type="PROSITE" id="PS50969"/>
    </source>
</evidence>
<dbReference type="InterPro" id="IPR011948">
    <property type="entry name" value="Dullard_phosphatase"/>
</dbReference>
<proteinExistence type="predicted"/>
<feature type="domain" description="FCP1 homology" evidence="1">
    <location>
        <begin position="19"/>
        <end position="178"/>
    </location>
</feature>
<dbReference type="AlphaFoldDB" id="A0A9P6MEQ1"/>
<dbReference type="NCBIfam" id="TIGR02251">
    <property type="entry name" value="HIF-SF_euk"/>
    <property type="match status" value="1"/>
</dbReference>
<dbReference type="InterPro" id="IPR050365">
    <property type="entry name" value="TIM50"/>
</dbReference>
<dbReference type="InterPro" id="IPR004274">
    <property type="entry name" value="FCP1_dom"/>
</dbReference>
<keyword evidence="3" id="KW-1185">Reference proteome</keyword>
<dbReference type="InterPro" id="IPR036412">
    <property type="entry name" value="HAD-like_sf"/>
</dbReference>
<sequence>MMGRPVQGLGTPGSHGHRIGSRKKTLVLDLDETLIHATLRGARTQGYVVEVVVDQHSCLYHVYKRPHVDYFLKKVSEWYKLVIFTASLAEYADPVIDWLDQNHTLFQKRYFRQACSPHNGGYTKDLTVVEPDLSSVCLLDNSPMSYLLNKENGIPIDTWIDDPNDEALLDLLPFLDALRFTEDVRSVLSLRTI</sequence>
<dbReference type="EMBL" id="JAAAHW010001488">
    <property type="protein sequence ID" value="KAF9994806.1"/>
    <property type="molecule type" value="Genomic_DNA"/>
</dbReference>
<dbReference type="OrthoDB" id="277011at2759"/>
<dbReference type="FunFam" id="3.40.50.1000:FF:000093">
    <property type="entry name" value="NLI interacting factor-like phosphatase family protein"/>
    <property type="match status" value="1"/>
</dbReference>
<reference evidence="2" key="1">
    <citation type="journal article" date="2020" name="Fungal Divers.">
        <title>Resolving the Mortierellaceae phylogeny through synthesis of multi-gene phylogenetics and phylogenomics.</title>
        <authorList>
            <person name="Vandepol N."/>
            <person name="Liber J."/>
            <person name="Desiro A."/>
            <person name="Na H."/>
            <person name="Kennedy M."/>
            <person name="Barry K."/>
            <person name="Grigoriev I.V."/>
            <person name="Miller A.N."/>
            <person name="O'Donnell K."/>
            <person name="Stajich J.E."/>
            <person name="Bonito G."/>
        </authorList>
    </citation>
    <scope>NUCLEOTIDE SEQUENCE</scope>
    <source>
        <strain evidence="2">MES-2147</strain>
    </source>
</reference>
<accession>A0A9P6MEQ1</accession>
<evidence type="ECO:0000313" key="2">
    <source>
        <dbReference type="EMBL" id="KAF9994806.1"/>
    </source>
</evidence>
<dbReference type="Gene3D" id="3.40.50.1000">
    <property type="entry name" value="HAD superfamily/HAD-like"/>
    <property type="match status" value="1"/>
</dbReference>
<dbReference type="PANTHER" id="PTHR12210">
    <property type="entry name" value="DULLARD PROTEIN PHOSPHATASE"/>
    <property type="match status" value="1"/>
</dbReference>
<comment type="caution">
    <text evidence="2">The sequence shown here is derived from an EMBL/GenBank/DDBJ whole genome shotgun (WGS) entry which is preliminary data.</text>
</comment>
<dbReference type="InterPro" id="IPR023214">
    <property type="entry name" value="HAD_sf"/>
</dbReference>
<dbReference type="SUPFAM" id="SSF56784">
    <property type="entry name" value="HAD-like"/>
    <property type="match status" value="1"/>
</dbReference>
<gene>
    <name evidence="2" type="primary">NEM1</name>
    <name evidence="2" type="ORF">BGZ65_009563</name>
</gene>
<name>A0A9P6MEQ1_9FUNG</name>
<dbReference type="Proteomes" id="UP000749646">
    <property type="component" value="Unassembled WGS sequence"/>
</dbReference>
<protein>
    <submittedName>
        <fullName evidence="2">Nuclear envelope morphology protein 1</fullName>
    </submittedName>
</protein>